<comment type="caution">
    <text evidence="2">The sequence shown here is derived from an EMBL/GenBank/DDBJ whole genome shotgun (WGS) entry which is preliminary data.</text>
</comment>
<reference evidence="2 3" key="1">
    <citation type="journal article" date="2019" name="Sci. Rep.">
        <title>Orb-weaving spider Araneus ventricosus genome elucidates the spidroin gene catalogue.</title>
        <authorList>
            <person name="Kono N."/>
            <person name="Nakamura H."/>
            <person name="Ohtoshi R."/>
            <person name="Moran D.A.P."/>
            <person name="Shinohara A."/>
            <person name="Yoshida Y."/>
            <person name="Fujiwara M."/>
            <person name="Mori M."/>
            <person name="Tomita M."/>
            <person name="Arakawa K."/>
        </authorList>
    </citation>
    <scope>NUCLEOTIDE SEQUENCE [LARGE SCALE GENOMIC DNA]</scope>
</reference>
<sequence length="86" mass="9549">MRASEMPIFFYSTLLEGRGGLVVSSWGQRVPGSKPYSTKDPPCMRTRCKLNLTSWDKRPPSGVVRKSGERMPSQVSSSPSDWGSKL</sequence>
<proteinExistence type="predicted"/>
<evidence type="ECO:0000256" key="1">
    <source>
        <dbReference type="SAM" id="MobiDB-lite"/>
    </source>
</evidence>
<name>A0A4Y2A8J2_ARAVE</name>
<feature type="compositionally biased region" description="Polar residues" evidence="1">
    <location>
        <begin position="73"/>
        <end position="86"/>
    </location>
</feature>
<keyword evidence="3" id="KW-1185">Reference proteome</keyword>
<feature type="region of interest" description="Disordered" evidence="1">
    <location>
        <begin position="55"/>
        <end position="86"/>
    </location>
</feature>
<evidence type="ECO:0000313" key="2">
    <source>
        <dbReference type="EMBL" id="GBL75244.1"/>
    </source>
</evidence>
<accession>A0A4Y2A8J2</accession>
<evidence type="ECO:0000313" key="3">
    <source>
        <dbReference type="Proteomes" id="UP000499080"/>
    </source>
</evidence>
<protein>
    <submittedName>
        <fullName evidence="2">Uncharacterized protein</fullName>
    </submittedName>
</protein>
<dbReference type="Proteomes" id="UP000499080">
    <property type="component" value="Unassembled WGS sequence"/>
</dbReference>
<organism evidence="2 3">
    <name type="scientific">Araneus ventricosus</name>
    <name type="common">Orbweaver spider</name>
    <name type="synonym">Epeira ventricosa</name>
    <dbReference type="NCBI Taxonomy" id="182803"/>
    <lineage>
        <taxon>Eukaryota</taxon>
        <taxon>Metazoa</taxon>
        <taxon>Ecdysozoa</taxon>
        <taxon>Arthropoda</taxon>
        <taxon>Chelicerata</taxon>
        <taxon>Arachnida</taxon>
        <taxon>Araneae</taxon>
        <taxon>Araneomorphae</taxon>
        <taxon>Entelegynae</taxon>
        <taxon>Araneoidea</taxon>
        <taxon>Araneidae</taxon>
        <taxon>Araneus</taxon>
    </lineage>
</organism>
<gene>
    <name evidence="2" type="ORF">AVEN_194476_1</name>
</gene>
<dbReference type="AlphaFoldDB" id="A0A4Y2A8J2"/>
<dbReference type="EMBL" id="BGPR01000007">
    <property type="protein sequence ID" value="GBL75244.1"/>
    <property type="molecule type" value="Genomic_DNA"/>
</dbReference>